<protein>
    <submittedName>
        <fullName evidence="2">Uncharacterized protein</fullName>
    </submittedName>
</protein>
<accession>A0A0A9CFV5</accession>
<reference evidence="2" key="2">
    <citation type="journal article" date="2015" name="Data Brief">
        <title>Shoot transcriptome of the giant reed, Arundo donax.</title>
        <authorList>
            <person name="Barrero R.A."/>
            <person name="Guerrero F.D."/>
            <person name="Moolhuijzen P."/>
            <person name="Goolsby J.A."/>
            <person name="Tidwell J."/>
            <person name="Bellgard S.E."/>
            <person name="Bellgard M.I."/>
        </authorList>
    </citation>
    <scope>NUCLEOTIDE SEQUENCE</scope>
    <source>
        <tissue evidence="2">Shoot tissue taken approximately 20 cm above the soil surface</tissue>
    </source>
</reference>
<feature type="compositionally biased region" description="Low complexity" evidence="1">
    <location>
        <begin position="27"/>
        <end position="46"/>
    </location>
</feature>
<evidence type="ECO:0000256" key="1">
    <source>
        <dbReference type="SAM" id="MobiDB-lite"/>
    </source>
</evidence>
<dbReference type="EMBL" id="GBRH01224547">
    <property type="protein sequence ID" value="JAD73348.1"/>
    <property type="molecule type" value="Transcribed_RNA"/>
</dbReference>
<evidence type="ECO:0000313" key="2">
    <source>
        <dbReference type="EMBL" id="JAD73348.1"/>
    </source>
</evidence>
<reference evidence="2" key="1">
    <citation type="submission" date="2014-09" db="EMBL/GenBank/DDBJ databases">
        <authorList>
            <person name="Magalhaes I.L.F."/>
            <person name="Oliveira U."/>
            <person name="Santos F.R."/>
            <person name="Vidigal T.H.D.A."/>
            <person name="Brescovit A.D."/>
            <person name="Santos A.J."/>
        </authorList>
    </citation>
    <scope>NUCLEOTIDE SEQUENCE</scope>
    <source>
        <tissue evidence="2">Shoot tissue taken approximately 20 cm above the soil surface</tissue>
    </source>
</reference>
<feature type="region of interest" description="Disordered" evidence="1">
    <location>
        <begin position="27"/>
        <end position="69"/>
    </location>
</feature>
<organism evidence="2">
    <name type="scientific">Arundo donax</name>
    <name type="common">Giant reed</name>
    <name type="synonym">Donax arundinaceus</name>
    <dbReference type="NCBI Taxonomy" id="35708"/>
    <lineage>
        <taxon>Eukaryota</taxon>
        <taxon>Viridiplantae</taxon>
        <taxon>Streptophyta</taxon>
        <taxon>Embryophyta</taxon>
        <taxon>Tracheophyta</taxon>
        <taxon>Spermatophyta</taxon>
        <taxon>Magnoliopsida</taxon>
        <taxon>Liliopsida</taxon>
        <taxon>Poales</taxon>
        <taxon>Poaceae</taxon>
        <taxon>PACMAD clade</taxon>
        <taxon>Arundinoideae</taxon>
        <taxon>Arundineae</taxon>
        <taxon>Arundo</taxon>
    </lineage>
</organism>
<sequence length="69" mass="7266">MRLELLDVGGRAKPPLLVATIAEPYAAAEAGSREQQQQEQGQGAHHAASRLPASGDQCLRGERGVMATN</sequence>
<dbReference type="AlphaFoldDB" id="A0A0A9CFV5"/>
<name>A0A0A9CFV5_ARUDO</name>
<proteinExistence type="predicted"/>